<evidence type="ECO:0000313" key="2">
    <source>
        <dbReference type="EMBL" id="KAF7814895.1"/>
    </source>
</evidence>
<evidence type="ECO:0000313" key="3">
    <source>
        <dbReference type="Proteomes" id="UP000634136"/>
    </source>
</evidence>
<sequence length="247" mass="27420">MLKIFPLRLNSILLLLELPFSSLGGLMRTLMVTAVRFHLTDLILHVFHDGLQPMSSLGLVVTLPLSAFASRLILTLSWPPLSLPYHQRMTRNFLAQDFNILPVNLKLRGSNLCLARLLTSHAPLLQRHLVQPATTILTALGNNPKGVPPLNGKKKVPILLSYAKSVVALPRHHPKKLAMPVFNITLQTIHQERPTKPGLKIDPLMPFLSSELISFTIPSSNREGRKTLKSPDRLATKTPEFPPSSVS</sequence>
<comment type="caution">
    <text evidence="2">The sequence shown here is derived from an EMBL/GenBank/DDBJ whole genome shotgun (WGS) entry which is preliminary data.</text>
</comment>
<name>A0A834W961_9FABA</name>
<dbReference type="EMBL" id="JAAIUW010000009">
    <property type="protein sequence ID" value="KAF7814895.1"/>
    <property type="molecule type" value="Genomic_DNA"/>
</dbReference>
<reference evidence="2" key="1">
    <citation type="submission" date="2020-09" db="EMBL/GenBank/DDBJ databases">
        <title>Genome-Enabled Discovery of Anthraquinone Biosynthesis in Senna tora.</title>
        <authorList>
            <person name="Kang S.-H."/>
            <person name="Pandey R.P."/>
            <person name="Lee C.-M."/>
            <person name="Sim J.-S."/>
            <person name="Jeong J.-T."/>
            <person name="Choi B.-S."/>
            <person name="Jung M."/>
            <person name="Ginzburg D."/>
            <person name="Zhao K."/>
            <person name="Won S.Y."/>
            <person name="Oh T.-J."/>
            <person name="Yu Y."/>
            <person name="Kim N.-H."/>
            <person name="Lee O.R."/>
            <person name="Lee T.-H."/>
            <person name="Bashyal P."/>
            <person name="Kim T.-S."/>
            <person name="Lee W.-H."/>
            <person name="Kawkins C."/>
            <person name="Kim C.-K."/>
            <person name="Kim J.S."/>
            <person name="Ahn B.O."/>
            <person name="Rhee S.Y."/>
            <person name="Sohng J.K."/>
        </authorList>
    </citation>
    <scope>NUCLEOTIDE SEQUENCE</scope>
    <source>
        <tissue evidence="2">Leaf</tissue>
    </source>
</reference>
<accession>A0A834W961</accession>
<dbReference type="AlphaFoldDB" id="A0A834W961"/>
<dbReference type="Proteomes" id="UP000634136">
    <property type="component" value="Unassembled WGS sequence"/>
</dbReference>
<proteinExistence type="predicted"/>
<evidence type="ECO:0000256" key="1">
    <source>
        <dbReference type="SAM" id="MobiDB-lite"/>
    </source>
</evidence>
<organism evidence="2 3">
    <name type="scientific">Senna tora</name>
    <dbReference type="NCBI Taxonomy" id="362788"/>
    <lineage>
        <taxon>Eukaryota</taxon>
        <taxon>Viridiplantae</taxon>
        <taxon>Streptophyta</taxon>
        <taxon>Embryophyta</taxon>
        <taxon>Tracheophyta</taxon>
        <taxon>Spermatophyta</taxon>
        <taxon>Magnoliopsida</taxon>
        <taxon>eudicotyledons</taxon>
        <taxon>Gunneridae</taxon>
        <taxon>Pentapetalae</taxon>
        <taxon>rosids</taxon>
        <taxon>fabids</taxon>
        <taxon>Fabales</taxon>
        <taxon>Fabaceae</taxon>
        <taxon>Caesalpinioideae</taxon>
        <taxon>Cassia clade</taxon>
        <taxon>Senna</taxon>
    </lineage>
</organism>
<protein>
    <submittedName>
        <fullName evidence="2">Uncharacterized protein</fullName>
    </submittedName>
</protein>
<gene>
    <name evidence="2" type="ORF">G2W53_028864</name>
</gene>
<keyword evidence="3" id="KW-1185">Reference proteome</keyword>
<feature type="region of interest" description="Disordered" evidence="1">
    <location>
        <begin position="220"/>
        <end position="247"/>
    </location>
</feature>
<feature type="compositionally biased region" description="Basic and acidic residues" evidence="1">
    <location>
        <begin position="222"/>
        <end position="235"/>
    </location>
</feature>